<proteinExistence type="predicted"/>
<sequence>MKQSLHVPILPLSKGTFTATLNGYLALDYVGDPTQELRLDQDVWTLISYGRPSTGGSLIVFTVNVPSNLCDDGKPQTFLIGSHNTVISLYTQQLNFVAQTGEITVSLKDNRMAATFNFKAQAIGTSHEIEVSSGTFEVSNGTGFINADFRGEARPYPTFEATTVEINHLDLFPLPKDADSIKGRIHNYDPIPTQDDLLSIVVNKGTPPGTYQLGGDDPAVIVLFTQFVKRALLEARSGQVVLEHVPETGYAKGNFECEFNDELNKFSAVGSFDVHHS</sequence>
<evidence type="ECO:0000313" key="1">
    <source>
        <dbReference type="EMBL" id="MCF5156412.1"/>
    </source>
</evidence>
<name>A0A219A4L3_9PSED</name>
<reference evidence="1 8" key="1">
    <citation type="submission" date="2019-11" db="EMBL/GenBank/DDBJ databases">
        <title>Epiphytic Pseudomonas syringae from cherry orchards.</title>
        <authorList>
            <person name="Hulin M.T."/>
        </authorList>
    </citation>
    <scope>NUCLEOTIDE SEQUENCE [LARGE SCALE GENOMIC DNA]</scope>
    <source>
        <strain evidence="1 8">PA-6-3B</strain>
    </source>
</reference>
<dbReference type="EMBL" id="JAAQYH010000035">
    <property type="protein sequence ID" value="NNA77062.1"/>
    <property type="molecule type" value="Genomic_DNA"/>
</dbReference>
<evidence type="ECO:0000313" key="5">
    <source>
        <dbReference type="Proteomes" id="UP000535954"/>
    </source>
</evidence>
<dbReference type="RefSeq" id="WP_034135024.1">
    <property type="nucleotide sequence ID" value="NZ_BQIH01000013.1"/>
</dbReference>
<dbReference type="EMBL" id="JAAQYI010000015">
    <property type="protein sequence ID" value="NNA82117.1"/>
    <property type="molecule type" value="Genomic_DNA"/>
</dbReference>
<protein>
    <submittedName>
        <fullName evidence="4">Uncharacterized protein</fullName>
    </submittedName>
</protein>
<dbReference type="Proteomes" id="UP000586252">
    <property type="component" value="Unassembled WGS sequence"/>
</dbReference>
<dbReference type="Proteomes" id="UP000814074">
    <property type="component" value="Unassembled WGS sequence"/>
</dbReference>
<evidence type="ECO:0000313" key="8">
    <source>
        <dbReference type="Proteomes" id="UP000814074"/>
    </source>
</evidence>
<accession>A0A219A4L3</accession>
<organism evidence="4 7">
    <name type="scientific">Pseudomonas lactis</name>
    <dbReference type="NCBI Taxonomy" id="1615674"/>
    <lineage>
        <taxon>Bacteria</taxon>
        <taxon>Pseudomonadati</taxon>
        <taxon>Pseudomonadota</taxon>
        <taxon>Gammaproteobacteria</taxon>
        <taxon>Pseudomonadales</taxon>
        <taxon>Pseudomonadaceae</taxon>
        <taxon>Pseudomonas</taxon>
    </lineage>
</organism>
<evidence type="ECO:0000313" key="2">
    <source>
        <dbReference type="EMBL" id="NNA47909.1"/>
    </source>
</evidence>
<dbReference type="AlphaFoldDB" id="A0A219A4L3"/>
<evidence type="ECO:0000313" key="4">
    <source>
        <dbReference type="EMBL" id="NNA82117.1"/>
    </source>
</evidence>
<dbReference type="Proteomes" id="UP000583279">
    <property type="component" value="Unassembled WGS sequence"/>
</dbReference>
<evidence type="ECO:0000313" key="7">
    <source>
        <dbReference type="Proteomes" id="UP000586252"/>
    </source>
</evidence>
<dbReference type="EMBL" id="WKDU01000060">
    <property type="protein sequence ID" value="MCF5156412.1"/>
    <property type="molecule type" value="Genomic_DNA"/>
</dbReference>
<dbReference type="EMBL" id="JAAQYK010000011">
    <property type="protein sequence ID" value="NNA47909.1"/>
    <property type="molecule type" value="Genomic_DNA"/>
</dbReference>
<reference evidence="5 6" key="2">
    <citation type="journal article" date="2020" name="Front. Microbiol.">
        <title>Genetic Organization of the aprX-lipA2 Operon Affects the Proteolytic Potential of Pseudomonas Species in Milk.</title>
        <authorList>
            <person name="Maier C."/>
            <person name="Huptas C."/>
            <person name="von Neubeck M."/>
            <person name="Scherer S."/>
            <person name="Wenning M."/>
            <person name="Lucking G."/>
        </authorList>
    </citation>
    <scope>NUCLEOTIDE SEQUENCE [LARGE SCALE GENOMIC DNA]</scope>
    <source>
        <strain evidence="2 6">WS 4997</strain>
        <strain evidence="4 7">WS 5404</strain>
        <strain evidence="3 5">WS 5405</strain>
    </source>
</reference>
<dbReference type="Proteomes" id="UP000535954">
    <property type="component" value="Unassembled WGS sequence"/>
</dbReference>
<evidence type="ECO:0000313" key="6">
    <source>
        <dbReference type="Proteomes" id="UP000583279"/>
    </source>
</evidence>
<dbReference type="GeneID" id="45735193"/>
<gene>
    <name evidence="1" type="ORF">GIW47_27850</name>
    <name evidence="3" type="ORF">HBO13_30985</name>
    <name evidence="2" type="ORF">HBO18_27700</name>
    <name evidence="4" type="ORF">HBO30_25710</name>
</gene>
<evidence type="ECO:0000313" key="3">
    <source>
        <dbReference type="EMBL" id="NNA77062.1"/>
    </source>
</evidence>
<comment type="caution">
    <text evidence="4">The sequence shown here is derived from an EMBL/GenBank/DDBJ whole genome shotgun (WGS) entry which is preliminary data.</text>
</comment>
<keyword evidence="8" id="KW-1185">Reference proteome</keyword>